<dbReference type="InterPro" id="IPR022781">
    <property type="entry name" value="Flagellar_biosynth_FliO"/>
</dbReference>
<protein>
    <recommendedName>
        <fullName evidence="5">Flagellar protein</fullName>
    </recommendedName>
</protein>
<organism evidence="6 7">
    <name type="scientific">Oceanobacillus iheyensis (strain DSM 14371 / CIP 107618 / JCM 11309 / KCTC 3954 / HTE831)</name>
    <dbReference type="NCBI Taxonomy" id="221109"/>
    <lineage>
        <taxon>Bacteria</taxon>
        <taxon>Bacillati</taxon>
        <taxon>Bacillota</taxon>
        <taxon>Bacilli</taxon>
        <taxon>Bacillales</taxon>
        <taxon>Bacillaceae</taxon>
        <taxon>Oceanobacillus</taxon>
    </lineage>
</organism>
<evidence type="ECO:0000256" key="1">
    <source>
        <dbReference type="ARBA" id="ARBA00022475"/>
    </source>
</evidence>
<keyword evidence="5" id="KW-0975">Bacterial flagellum</keyword>
<dbReference type="Pfam" id="PF04347">
    <property type="entry name" value="FliO"/>
    <property type="match status" value="1"/>
</dbReference>
<keyword evidence="6" id="KW-0969">Cilium</keyword>
<keyword evidence="4 5" id="KW-0472">Membrane</keyword>
<accession>Q8EQW8</accession>
<keyword evidence="2 5" id="KW-0812">Transmembrane</keyword>
<dbReference type="STRING" id="221109.gene:10733810"/>
<evidence type="ECO:0000256" key="3">
    <source>
        <dbReference type="ARBA" id="ARBA00022989"/>
    </source>
</evidence>
<dbReference type="GO" id="GO:0005886">
    <property type="term" value="C:plasma membrane"/>
    <property type="evidence" value="ECO:0007669"/>
    <property type="project" value="UniProtKB-SubCell"/>
</dbReference>
<reference evidence="6 7" key="1">
    <citation type="journal article" date="2001" name="FEMS Microbiol. Lett.">
        <title>Oceanobacillus iheyensis gen. nov., sp. nov., a deep-sea extremely halotolerant and alkaliphilic species isolated from a depth of 1050 m on the Iheya Ridge.</title>
        <authorList>
            <person name="Lu J."/>
            <person name="Nogi Y."/>
            <person name="Takami H."/>
        </authorList>
    </citation>
    <scope>NUCLEOTIDE SEQUENCE [LARGE SCALE GENOMIC DNA]</scope>
    <source>
        <strain evidence="7">DSM 14371 / CIP 107618 / JCM 11309 / KCTC 3954 / HTE831</strain>
    </source>
</reference>
<comment type="subcellular location">
    <subcellularLocation>
        <location evidence="5">Cell membrane</location>
    </subcellularLocation>
    <subcellularLocation>
        <location evidence="5">Bacterial flagellum basal body</location>
    </subcellularLocation>
</comment>
<dbReference type="NCBIfam" id="TIGR03500">
    <property type="entry name" value="FliO_TIGR"/>
    <property type="match status" value="1"/>
</dbReference>
<evidence type="ECO:0000313" key="7">
    <source>
        <dbReference type="Proteomes" id="UP000000822"/>
    </source>
</evidence>
<keyword evidence="6" id="KW-0282">Flagellum</keyword>
<gene>
    <name evidence="6" type="primary">fliZ</name>
</gene>
<comment type="similarity">
    <text evidence="5">Belongs to the FliO/MopB family.</text>
</comment>
<dbReference type="EMBL" id="BA000028">
    <property type="protein sequence ID" value="BAC13526.1"/>
    <property type="molecule type" value="Genomic_DNA"/>
</dbReference>
<proteinExistence type="inferred from homology"/>
<feature type="transmembrane region" description="Helical" evidence="5">
    <location>
        <begin position="77"/>
        <end position="99"/>
    </location>
</feature>
<dbReference type="GO" id="GO:0044781">
    <property type="term" value="P:bacterial-type flagellum organization"/>
    <property type="evidence" value="ECO:0007669"/>
    <property type="project" value="UniProtKB-UniRule"/>
</dbReference>
<evidence type="ECO:0000256" key="4">
    <source>
        <dbReference type="ARBA" id="ARBA00023136"/>
    </source>
</evidence>
<dbReference type="HOGENOM" id="CLU_105734_0_0_9"/>
<dbReference type="eggNOG" id="COG3190">
    <property type="taxonomic scope" value="Bacteria"/>
</dbReference>
<dbReference type="KEGG" id="oih:OB1570"/>
<dbReference type="GO" id="GO:0009425">
    <property type="term" value="C:bacterial-type flagellum basal body"/>
    <property type="evidence" value="ECO:0007669"/>
    <property type="project" value="UniProtKB-SubCell"/>
</dbReference>
<evidence type="ECO:0000313" key="6">
    <source>
        <dbReference type="EMBL" id="BAC13526.1"/>
    </source>
</evidence>
<keyword evidence="1 5" id="KW-1003">Cell membrane</keyword>
<sequence>MIVNRILLAWGAGIIFILCILPLPVGASPNVSDCIENNKECTSEEINSEEETEVLNEDNNDLVVNGDNSSPSLVFEIIQLFFALLLVIGLIYVVLKLLGKRNKLGSNMKSLENVGGISVGQNKSIQIVRIGNQIYMVGVGDNVQLLQEITDEETIQHILNVEQQSEDFLGTNFTSLLKKKNSSENNSDQSFEKLFEQELNSLKSNRNKMIQKYKEDSHE</sequence>
<keyword evidence="7" id="KW-1185">Reference proteome</keyword>
<evidence type="ECO:0000256" key="5">
    <source>
        <dbReference type="RuleBase" id="RU362064"/>
    </source>
</evidence>
<evidence type="ECO:0000256" key="2">
    <source>
        <dbReference type="ARBA" id="ARBA00022692"/>
    </source>
</evidence>
<feature type="transmembrane region" description="Helical" evidence="5">
    <location>
        <begin position="7"/>
        <end position="27"/>
    </location>
</feature>
<dbReference type="RefSeq" id="WP_011065970.1">
    <property type="nucleotide sequence ID" value="NC_004193.1"/>
</dbReference>
<keyword evidence="3 5" id="KW-1133">Transmembrane helix</keyword>
<keyword evidence="6" id="KW-0966">Cell projection</keyword>
<reference evidence="6 7" key="2">
    <citation type="journal article" date="2002" name="Nucleic Acids Res.">
        <title>Genome sequence of Oceanobacillus iheyensis isolated from the Iheya Ridge and its unexpected adaptive capabilities to extreme environments.</title>
        <authorList>
            <person name="Takami H."/>
            <person name="Takaki Y."/>
            <person name="Uchiyama I."/>
        </authorList>
    </citation>
    <scope>NUCLEOTIDE SEQUENCE [LARGE SCALE GENOMIC DNA]</scope>
    <source>
        <strain evidence="7">DSM 14371 / CIP 107618 / JCM 11309 / KCTC 3954 / HTE831</strain>
    </source>
</reference>
<dbReference type="AlphaFoldDB" id="Q8EQW8"/>
<name>Q8EQW8_OCEIH</name>
<dbReference type="Proteomes" id="UP000000822">
    <property type="component" value="Chromosome"/>
</dbReference>